<dbReference type="Pfam" id="PF02056">
    <property type="entry name" value="Glyco_hydro_4"/>
    <property type="match status" value="1"/>
</dbReference>
<feature type="binding site" evidence="7">
    <location>
        <position position="142"/>
    </location>
    <ligand>
        <name>substrate</name>
    </ligand>
</feature>
<dbReference type="KEGG" id="tle:Tlet_0045"/>
<dbReference type="RefSeq" id="WP_012002098.1">
    <property type="nucleotide sequence ID" value="NC_009828.1"/>
</dbReference>
<dbReference type="PROSITE" id="PS01324">
    <property type="entry name" value="GLYCOSYL_HYDROL_F4"/>
    <property type="match status" value="1"/>
</dbReference>
<keyword evidence="8" id="KW-0408">Iron</keyword>
<keyword evidence="13" id="KW-1185">Reference proteome</keyword>
<evidence type="ECO:0000256" key="9">
    <source>
        <dbReference type="PIRSR" id="PIRSR601088-4"/>
    </source>
</evidence>
<keyword evidence="3 10" id="KW-0378">Hydrolase</keyword>
<keyword evidence="4 10" id="KW-0520">NAD</keyword>
<evidence type="ECO:0000256" key="3">
    <source>
        <dbReference type="ARBA" id="ARBA00022801"/>
    </source>
</evidence>
<evidence type="ECO:0000313" key="13">
    <source>
        <dbReference type="Proteomes" id="UP000002016"/>
    </source>
</evidence>
<evidence type="ECO:0000256" key="5">
    <source>
        <dbReference type="ARBA" id="ARBA00023211"/>
    </source>
</evidence>
<evidence type="ECO:0000256" key="1">
    <source>
        <dbReference type="ARBA" id="ARBA00010141"/>
    </source>
</evidence>
<reference evidence="12 13" key="2">
    <citation type="journal article" date="2009" name="Proc. Natl. Acad. Sci. U.S.A.">
        <title>On the chimeric nature, thermophilic origin, and phylogenetic placement of the Thermotogales.</title>
        <authorList>
            <person name="Zhaxybayeva O."/>
            <person name="Swithers K.S."/>
            <person name="Lapierre P."/>
            <person name="Fournier G.P."/>
            <person name="Bickhart D.M."/>
            <person name="DeBoy R.T."/>
            <person name="Nelson K.E."/>
            <person name="Nesbo C.L."/>
            <person name="Doolittle W.F."/>
            <person name="Gogarten J.P."/>
            <person name="Noll K.M."/>
        </authorList>
    </citation>
    <scope>NUCLEOTIDE SEQUENCE [LARGE SCALE GENOMIC DNA]</scope>
    <source>
        <strain evidence="13">ATCC BAA-301 / DSM 14385 / NBRC 107922 / TMO</strain>
    </source>
</reference>
<gene>
    <name evidence="12" type="ordered locus">Tlet_0045</name>
</gene>
<accession>A8F383</accession>
<dbReference type="AlphaFoldDB" id="A8F383"/>
<feature type="site" description="Increases basicity of active site Tyr" evidence="9">
    <location>
        <position position="105"/>
    </location>
</feature>
<keyword evidence="8" id="KW-0533">Nickel</keyword>
<dbReference type="GO" id="GO:0005975">
    <property type="term" value="P:carbohydrate metabolic process"/>
    <property type="evidence" value="ECO:0007669"/>
    <property type="project" value="InterPro"/>
</dbReference>
<reference evidence="12 13" key="1">
    <citation type="submission" date="2007-08" db="EMBL/GenBank/DDBJ databases">
        <title>Complete sequence of Thermotoga lettingae TMO.</title>
        <authorList>
            <consortium name="US DOE Joint Genome Institute"/>
            <person name="Copeland A."/>
            <person name="Lucas S."/>
            <person name="Lapidus A."/>
            <person name="Barry K."/>
            <person name="Glavina del Rio T."/>
            <person name="Dalin E."/>
            <person name="Tice H."/>
            <person name="Pitluck S."/>
            <person name="Foster B."/>
            <person name="Bruce D."/>
            <person name="Schmutz J."/>
            <person name="Larimer F."/>
            <person name="Land M."/>
            <person name="Hauser L."/>
            <person name="Kyrpides N."/>
            <person name="Mikhailova N."/>
            <person name="Nelson K."/>
            <person name="Gogarten J.P."/>
            <person name="Noll K."/>
            <person name="Richardson P."/>
        </authorList>
    </citation>
    <scope>NUCLEOTIDE SEQUENCE [LARGE SCALE GENOMIC DNA]</scope>
    <source>
        <strain evidence="13">ATCC BAA-301 / DSM 14385 / NBRC 107922 / TMO</strain>
    </source>
</reference>
<evidence type="ECO:0000256" key="7">
    <source>
        <dbReference type="PIRSR" id="PIRSR601088-2"/>
    </source>
</evidence>
<dbReference type="HOGENOM" id="CLU_045951_0_1_0"/>
<dbReference type="PRINTS" id="PR00732">
    <property type="entry name" value="GLHYDRLASE4"/>
</dbReference>
<keyword evidence="2 8" id="KW-0479">Metal-binding</keyword>
<dbReference type="GO" id="GO:0004553">
    <property type="term" value="F:hydrolase activity, hydrolyzing O-glycosyl compounds"/>
    <property type="evidence" value="ECO:0007669"/>
    <property type="project" value="InterPro"/>
</dbReference>
<dbReference type="Pfam" id="PF11975">
    <property type="entry name" value="Glyco_hydro_4C"/>
    <property type="match status" value="1"/>
</dbReference>
<feature type="binding site" evidence="7">
    <location>
        <position position="89"/>
    </location>
    <ligand>
        <name>substrate</name>
    </ligand>
</feature>
<dbReference type="InterPro" id="IPR019802">
    <property type="entry name" value="GlycHydrolase_4_CS"/>
</dbReference>
<dbReference type="InterPro" id="IPR015955">
    <property type="entry name" value="Lactate_DH/Glyco_Ohase_4_C"/>
</dbReference>
<feature type="binding site" evidence="8">
    <location>
        <position position="164"/>
    </location>
    <ligand>
        <name>Mn(2+)</name>
        <dbReference type="ChEBI" id="CHEBI:29035"/>
    </ligand>
</feature>
<dbReference type="STRING" id="416591.Tlet_0045"/>
<dbReference type="Proteomes" id="UP000002016">
    <property type="component" value="Chromosome"/>
</dbReference>
<proteinExistence type="inferred from homology"/>
<dbReference type="PANTHER" id="PTHR32092:SF5">
    <property type="entry name" value="6-PHOSPHO-BETA-GLUCOSIDASE"/>
    <property type="match status" value="1"/>
</dbReference>
<dbReference type="EMBL" id="CP000812">
    <property type="protein sequence ID" value="ABV32617.1"/>
    <property type="molecule type" value="Genomic_DNA"/>
</dbReference>
<dbReference type="SUPFAM" id="SSF56327">
    <property type="entry name" value="LDH C-terminal domain-like"/>
    <property type="match status" value="1"/>
</dbReference>
<dbReference type="eggNOG" id="COG1486">
    <property type="taxonomic scope" value="Bacteria"/>
</dbReference>
<dbReference type="InterPro" id="IPR036291">
    <property type="entry name" value="NAD(P)-bd_dom_sf"/>
</dbReference>
<dbReference type="InterPro" id="IPR001088">
    <property type="entry name" value="Glyco_hydro_4"/>
</dbReference>
<keyword evidence="6 10" id="KW-0326">Glycosidase</keyword>
<dbReference type="CAZy" id="GH4">
    <property type="family name" value="Glycoside Hydrolase Family 4"/>
</dbReference>
<evidence type="ECO:0000256" key="10">
    <source>
        <dbReference type="RuleBase" id="RU361152"/>
    </source>
</evidence>
<feature type="binding site" evidence="8">
    <location>
        <position position="194"/>
    </location>
    <ligand>
        <name>Mn(2+)</name>
        <dbReference type="ChEBI" id="CHEBI:29035"/>
    </ligand>
</feature>
<evidence type="ECO:0000256" key="4">
    <source>
        <dbReference type="ARBA" id="ARBA00023027"/>
    </source>
</evidence>
<name>A8F383_PSELT</name>
<keyword evidence="8" id="KW-0170">Cobalt</keyword>
<comment type="similarity">
    <text evidence="1 10">Belongs to the glycosyl hydrolase 4 family.</text>
</comment>
<dbReference type="SUPFAM" id="SSF51735">
    <property type="entry name" value="NAD(P)-binding Rossmann-fold domains"/>
    <property type="match status" value="1"/>
</dbReference>
<sequence length="417" mass="47467">MKITVIGAGSTYTPELVKGIMDISSEVKVDELILYDLEESEEKLETIYQFSKRLVKDLFKVVKPKNLIDALQGADYVIFQFRVGFLKARENDEKIPLRYNLIGQETTGMGGFSCALRTFPVIEKYIELVDKYSKATVINFTNPSGHITEFVMNYIGFERFIGLCNIPVNLLHMISQVTGYPPKDIFVKYYGLNHLTFLEKVYLKNEDATEKLLETVKLELANIPKEDFPGWLIECLKMYPNSYLRYYLMEKKMLKKIKKEGTRAEKVISIEKQLLELYKTGDKIPDQLSQRGGSMYSTAAAYLIRDLHLSNGSVHILNTRNNGAISNLPDDYVLEIPCMVKAGKVFPTSLGIADEFASGLIHIVKMYERITIDAYLKKSKNLALKAMLLHPLGPDVEDAPKLLEDILNANKDFIKLE</sequence>
<dbReference type="OrthoDB" id="9808275at2"/>
<dbReference type="GO" id="GO:0016616">
    <property type="term" value="F:oxidoreductase activity, acting on the CH-OH group of donors, NAD or NADP as acceptor"/>
    <property type="evidence" value="ECO:0007669"/>
    <property type="project" value="InterPro"/>
</dbReference>
<evidence type="ECO:0000256" key="6">
    <source>
        <dbReference type="ARBA" id="ARBA00023295"/>
    </source>
</evidence>
<evidence type="ECO:0000313" key="12">
    <source>
        <dbReference type="EMBL" id="ABV32617.1"/>
    </source>
</evidence>
<dbReference type="CDD" id="cd05296">
    <property type="entry name" value="GH4_P_beta_glucosidase"/>
    <property type="match status" value="1"/>
</dbReference>
<dbReference type="Gene3D" id="3.90.110.10">
    <property type="entry name" value="Lactate dehydrogenase/glycoside hydrolase, family 4, C-terminal"/>
    <property type="match status" value="1"/>
</dbReference>
<dbReference type="Gene3D" id="3.40.50.720">
    <property type="entry name" value="NAD(P)-binding Rossmann-like Domain"/>
    <property type="match status" value="1"/>
</dbReference>
<organism evidence="12 13">
    <name type="scientific">Pseudothermotoga lettingae (strain ATCC BAA-301 / DSM 14385 / NBRC 107922 / TMO)</name>
    <name type="common">Thermotoga lettingae</name>
    <dbReference type="NCBI Taxonomy" id="416591"/>
    <lineage>
        <taxon>Bacteria</taxon>
        <taxon>Thermotogati</taxon>
        <taxon>Thermotogota</taxon>
        <taxon>Thermotogae</taxon>
        <taxon>Thermotogales</taxon>
        <taxon>Thermotogaceae</taxon>
        <taxon>Pseudothermotoga</taxon>
    </lineage>
</organism>
<dbReference type="GO" id="GO:0046872">
    <property type="term" value="F:metal ion binding"/>
    <property type="evidence" value="ECO:0007669"/>
    <property type="project" value="UniProtKB-KW"/>
</dbReference>
<protein>
    <submittedName>
        <fullName evidence="12">Glycoside hydrolase family 4</fullName>
    </submittedName>
</protein>
<dbReference type="InterPro" id="IPR022616">
    <property type="entry name" value="Glyco_hydro_4_C"/>
</dbReference>
<comment type="cofactor">
    <cofactor evidence="10">
        <name>NAD(+)</name>
        <dbReference type="ChEBI" id="CHEBI:57540"/>
    </cofactor>
    <text evidence="10">Binds 1 NAD(+) per subunit.</text>
</comment>
<feature type="domain" description="Glycosyl hydrolase family 4 C-terminal" evidence="11">
    <location>
        <begin position="189"/>
        <end position="392"/>
    </location>
</feature>
<dbReference type="PANTHER" id="PTHR32092">
    <property type="entry name" value="6-PHOSPHO-BETA-GLUCOSIDASE-RELATED"/>
    <property type="match status" value="1"/>
</dbReference>
<evidence type="ECO:0000256" key="2">
    <source>
        <dbReference type="ARBA" id="ARBA00022723"/>
    </source>
</evidence>
<keyword evidence="5 8" id="KW-0464">Manganese</keyword>
<evidence type="ECO:0000256" key="8">
    <source>
        <dbReference type="PIRSR" id="PIRSR601088-3"/>
    </source>
</evidence>
<evidence type="ECO:0000259" key="11">
    <source>
        <dbReference type="Pfam" id="PF11975"/>
    </source>
</evidence>